<feature type="compositionally biased region" description="Basic residues" evidence="1">
    <location>
        <begin position="276"/>
        <end position="285"/>
    </location>
</feature>
<feature type="compositionally biased region" description="Basic residues" evidence="1">
    <location>
        <begin position="110"/>
        <end position="133"/>
    </location>
</feature>
<organism evidence="2 3">
    <name type="scientific">Acropora cervicornis</name>
    <name type="common">Staghorn coral</name>
    <dbReference type="NCBI Taxonomy" id="6130"/>
    <lineage>
        <taxon>Eukaryota</taxon>
        <taxon>Metazoa</taxon>
        <taxon>Cnidaria</taxon>
        <taxon>Anthozoa</taxon>
        <taxon>Hexacorallia</taxon>
        <taxon>Scleractinia</taxon>
        <taxon>Astrocoeniina</taxon>
        <taxon>Acroporidae</taxon>
        <taxon>Acropora</taxon>
    </lineage>
</organism>
<dbReference type="Proteomes" id="UP001249851">
    <property type="component" value="Unassembled WGS sequence"/>
</dbReference>
<feature type="compositionally biased region" description="Low complexity" evidence="1">
    <location>
        <begin position="556"/>
        <end position="567"/>
    </location>
</feature>
<reference evidence="2" key="2">
    <citation type="journal article" date="2023" name="Science">
        <title>Genomic signatures of disease resistance in endangered staghorn corals.</title>
        <authorList>
            <person name="Vollmer S.V."/>
            <person name="Selwyn J.D."/>
            <person name="Despard B.A."/>
            <person name="Roesel C.L."/>
        </authorList>
    </citation>
    <scope>NUCLEOTIDE SEQUENCE</scope>
    <source>
        <strain evidence="2">K2</strain>
    </source>
</reference>
<reference evidence="2" key="1">
    <citation type="journal article" date="2023" name="G3 (Bethesda)">
        <title>Whole genome assembly and annotation of the endangered Caribbean coral Acropora cervicornis.</title>
        <authorList>
            <person name="Selwyn J.D."/>
            <person name="Vollmer S.V."/>
        </authorList>
    </citation>
    <scope>NUCLEOTIDE SEQUENCE</scope>
    <source>
        <strain evidence="2">K2</strain>
    </source>
</reference>
<comment type="caution">
    <text evidence="2">The sequence shown here is derived from an EMBL/GenBank/DDBJ whole genome shotgun (WGS) entry which is preliminary data.</text>
</comment>
<feature type="region of interest" description="Disordered" evidence="1">
    <location>
        <begin position="276"/>
        <end position="339"/>
    </location>
</feature>
<feature type="compositionally biased region" description="Basic and acidic residues" evidence="1">
    <location>
        <begin position="96"/>
        <end position="109"/>
    </location>
</feature>
<sequence length="692" mass="77951">MWVVYKPVDVEIDDDNTAIFPWSPDKGLSLEKIIEEAEKESKLLANEINQWLLSETGSFLKEDEQMHSRSRRSVDVDIGELGPDTNLLSEISQHITRREVSNNGKEHKNDHKKKKSGPMKRSKTKTTKIKRAEKKSQDKNRKKKISKLEKQGSPIRAKKNFKEKKRQKQTDELSKLKLVKELIGAGLERKKDLGVPEKAYSQLIEMIATSAQPIIETSSKKSDIARPTSSLKKLTKKHKRVLAILAKMAPDVLRKFFHRKGFDKYWKIMENFRKKKSVKRTKKRMSKDVKNVNDKVVSSRKNNKPTSRSKQKKDFIPKIKSKGSSKAKSKAPKSSSERKVVFLKHVRGVPPKAPKIIPQAKGKKKVLANVTKGMKIDKIWKKADKKGKGKNLVQQNGKAVPRARKNEKTPLRALKAKRVVRKKKKPDKNVKPEKALQRSNLTTLHSVTEKSSVKPKFHDEKGVTKTRKELGKQVLKTAATGKSLSPKNTSNKILSPSVKDKANHMKSPLHQSKPVPMVKPIRNVLNKNSSAKSSKPDSLKKLASKHQGRKAIDVTSPSNSSSKGGSKIVNDGKHQEAVKFHVNATTHAQNPGHNDSTQVPHKNLHVNKLEFLKGKVTKANNLKLKVARALLAHCETQNRLRQVFDDVNSSLKKAAALAKAIGTKFGIKQSDINKITSHHTEEAVEQFLNNLF</sequence>
<evidence type="ECO:0000313" key="3">
    <source>
        <dbReference type="Proteomes" id="UP001249851"/>
    </source>
</evidence>
<protein>
    <submittedName>
        <fullName evidence="2">Uncharacterized protein</fullName>
    </submittedName>
</protein>
<feature type="compositionally biased region" description="Polar residues" evidence="1">
    <location>
        <begin position="480"/>
        <end position="494"/>
    </location>
</feature>
<evidence type="ECO:0000256" key="1">
    <source>
        <dbReference type="SAM" id="MobiDB-lite"/>
    </source>
</evidence>
<dbReference type="AlphaFoldDB" id="A0AAD9QRC5"/>
<feature type="region of interest" description="Disordered" evidence="1">
    <location>
        <begin position="383"/>
        <end position="403"/>
    </location>
</feature>
<feature type="compositionally biased region" description="Basic residues" evidence="1">
    <location>
        <begin position="156"/>
        <end position="167"/>
    </location>
</feature>
<gene>
    <name evidence="2" type="ORF">P5673_010892</name>
</gene>
<feature type="compositionally biased region" description="Basic residues" evidence="1">
    <location>
        <begin position="301"/>
        <end position="311"/>
    </location>
</feature>
<name>A0AAD9QRC5_ACRCE</name>
<proteinExistence type="predicted"/>
<feature type="region of interest" description="Disordered" evidence="1">
    <location>
        <begin position="477"/>
        <end position="569"/>
    </location>
</feature>
<dbReference type="EMBL" id="JARQWQ010000019">
    <property type="protein sequence ID" value="KAK2565716.1"/>
    <property type="molecule type" value="Genomic_DNA"/>
</dbReference>
<evidence type="ECO:0000313" key="2">
    <source>
        <dbReference type="EMBL" id="KAK2565716.1"/>
    </source>
</evidence>
<keyword evidence="3" id="KW-1185">Reference proteome</keyword>
<accession>A0AAD9QRC5</accession>
<feature type="region of interest" description="Disordered" evidence="1">
    <location>
        <begin position="95"/>
        <end position="170"/>
    </location>
</feature>
<feature type="compositionally biased region" description="Basic residues" evidence="1">
    <location>
        <begin position="319"/>
        <end position="331"/>
    </location>
</feature>